<gene>
    <name evidence="1" type="ORF">S12H4_27577</name>
</gene>
<accession>X1UF65</accession>
<dbReference type="EMBL" id="BARW01015750">
    <property type="protein sequence ID" value="GAI98495.1"/>
    <property type="molecule type" value="Genomic_DNA"/>
</dbReference>
<protein>
    <submittedName>
        <fullName evidence="1">Uncharacterized protein</fullName>
    </submittedName>
</protein>
<reference evidence="1" key="1">
    <citation type="journal article" date="2014" name="Front. Microbiol.">
        <title>High frequency of phylogenetically diverse reductive dehalogenase-homologous genes in deep subseafloor sedimentary metagenomes.</title>
        <authorList>
            <person name="Kawai M."/>
            <person name="Futagami T."/>
            <person name="Toyoda A."/>
            <person name="Takaki Y."/>
            <person name="Nishi S."/>
            <person name="Hori S."/>
            <person name="Arai W."/>
            <person name="Tsubouchi T."/>
            <person name="Morono Y."/>
            <person name="Uchiyama I."/>
            <person name="Ito T."/>
            <person name="Fujiyama A."/>
            <person name="Inagaki F."/>
            <person name="Takami H."/>
        </authorList>
    </citation>
    <scope>NUCLEOTIDE SEQUENCE</scope>
    <source>
        <strain evidence="1">Expedition CK06-06</strain>
    </source>
</reference>
<comment type="caution">
    <text evidence="1">The sequence shown here is derived from an EMBL/GenBank/DDBJ whole genome shotgun (WGS) entry which is preliminary data.</text>
</comment>
<sequence length="50" mass="5532">MTSPLNTESLRKILKLEHRKGYADSAVFGGLDKFLKNWAGQAIGSITDPR</sequence>
<organism evidence="1">
    <name type="scientific">marine sediment metagenome</name>
    <dbReference type="NCBI Taxonomy" id="412755"/>
    <lineage>
        <taxon>unclassified sequences</taxon>
        <taxon>metagenomes</taxon>
        <taxon>ecological metagenomes</taxon>
    </lineage>
</organism>
<proteinExistence type="predicted"/>
<evidence type="ECO:0000313" key="1">
    <source>
        <dbReference type="EMBL" id="GAI98495.1"/>
    </source>
</evidence>
<name>X1UF65_9ZZZZ</name>
<dbReference type="AlphaFoldDB" id="X1UF65"/>